<accession>A0A510PGW5</accession>
<dbReference type="Pfam" id="PF00266">
    <property type="entry name" value="Aminotran_5"/>
    <property type="match status" value="1"/>
</dbReference>
<reference evidence="3 4" key="1">
    <citation type="journal article" date="2019" name="Appl. Environ. Microbiol.">
        <title>Co-occurrence of broad and narrow host-range viruses infecting the toxic bloom-forming cyanobacterium Microcystis aeruginosa.</title>
        <authorList>
            <person name="Morimoto D."/>
            <person name="Tominaga K."/>
            <person name="Nishimura Y."/>
            <person name="Yoshida N."/>
            <person name="Kimura S."/>
            <person name="Sako Y."/>
            <person name="Yoshida T."/>
        </authorList>
    </citation>
    <scope>NUCLEOTIDE SEQUENCE [LARGE SCALE GENOMIC DNA]</scope>
    <source>
        <strain evidence="3 4">11-30S32</strain>
    </source>
</reference>
<evidence type="ECO:0000313" key="3">
    <source>
        <dbReference type="EMBL" id="GCA93058.1"/>
    </source>
</evidence>
<organism evidence="3 4">
    <name type="scientific">Microcystis aeruginosa 11-30S32</name>
    <dbReference type="NCBI Taxonomy" id="2358142"/>
    <lineage>
        <taxon>Bacteria</taxon>
        <taxon>Bacillati</taxon>
        <taxon>Cyanobacteriota</taxon>
        <taxon>Cyanophyceae</taxon>
        <taxon>Oscillatoriophycideae</taxon>
        <taxon>Chroococcales</taxon>
        <taxon>Microcystaceae</taxon>
        <taxon>Microcystis</taxon>
    </lineage>
</organism>
<dbReference type="Gene3D" id="3.40.640.10">
    <property type="entry name" value="Type I PLP-dependent aspartate aminotransferase-like (Major domain)"/>
    <property type="match status" value="1"/>
</dbReference>
<name>A0A510PGW5_MICAE</name>
<dbReference type="SUPFAM" id="SSF53383">
    <property type="entry name" value="PLP-dependent transferases"/>
    <property type="match status" value="1"/>
</dbReference>
<sequence>MSKNSWLIPDNIYFLNHGSYGATPRIVLDYQQQLRQRMERQPLAFLGRELEGLLDIARQKLADLVSVNSDDLVFVPNATTAVNAVLNSLIFQENEEILITDQTYNACANAVKHIAKRWGLKVIIAKIPFPVQSPLEISQAILASVSPRTKLVVLDHVTSPTALIWPIAEIVQELNNRGIDTLIDGAHALGFLPLNIGAINPTYYTANCHKWLCSPKGAAFLYVRGDKQAIIRPLTISHGANSPRQDRSRFQLEFAWMGTDDPTAYLSVPKAIEFLNSLSIDGLLGLMARNRNLVLKARNLLCHALEVNYPCPESMIGSMSSILIPSYAWAAEDLSRQLWEKYQIEVPIIPWGEASLIVRISAHYYNSIEQYEYLAGVLNYLLLRPYQTDNWSKILPGAWFP</sequence>
<gene>
    <name evidence="3" type="ORF">MAE30S32_17100</name>
</gene>
<dbReference type="InterPro" id="IPR015422">
    <property type="entry name" value="PyrdxlP-dep_Trfase_small"/>
</dbReference>
<dbReference type="Proteomes" id="UP000321223">
    <property type="component" value="Unassembled WGS sequence"/>
</dbReference>
<keyword evidence="3" id="KW-0808">Transferase</keyword>
<evidence type="ECO:0000259" key="2">
    <source>
        <dbReference type="Pfam" id="PF00266"/>
    </source>
</evidence>
<protein>
    <submittedName>
        <fullName evidence="3">Aminotransferase class V-fold PLP-dependent enzyme</fullName>
    </submittedName>
</protein>
<dbReference type="PANTHER" id="PTHR43092">
    <property type="entry name" value="L-CYSTEINE DESULFHYDRASE"/>
    <property type="match status" value="1"/>
</dbReference>
<evidence type="ECO:0000256" key="1">
    <source>
        <dbReference type="ARBA" id="ARBA00022898"/>
    </source>
</evidence>
<dbReference type="Gene3D" id="3.90.1150.10">
    <property type="entry name" value="Aspartate Aminotransferase, domain 1"/>
    <property type="match status" value="1"/>
</dbReference>
<evidence type="ECO:0000313" key="4">
    <source>
        <dbReference type="Proteomes" id="UP000321223"/>
    </source>
</evidence>
<feature type="domain" description="Aminotransferase class V" evidence="2">
    <location>
        <begin position="42"/>
        <end position="346"/>
    </location>
</feature>
<dbReference type="InterPro" id="IPR015424">
    <property type="entry name" value="PyrdxlP-dep_Trfase"/>
</dbReference>
<dbReference type="EMBL" id="BHVU01000080">
    <property type="protein sequence ID" value="GCA93058.1"/>
    <property type="molecule type" value="Genomic_DNA"/>
</dbReference>
<comment type="caution">
    <text evidence="3">The sequence shown here is derived from an EMBL/GenBank/DDBJ whole genome shotgun (WGS) entry which is preliminary data.</text>
</comment>
<keyword evidence="3" id="KW-0032">Aminotransferase</keyword>
<proteinExistence type="predicted"/>
<dbReference type="RefSeq" id="WP_147070048.1">
    <property type="nucleotide sequence ID" value="NZ_BHVU01000080.1"/>
</dbReference>
<dbReference type="GO" id="GO:0008483">
    <property type="term" value="F:transaminase activity"/>
    <property type="evidence" value="ECO:0007669"/>
    <property type="project" value="UniProtKB-KW"/>
</dbReference>
<keyword evidence="1" id="KW-0663">Pyridoxal phosphate</keyword>
<dbReference type="AlphaFoldDB" id="A0A510PGW5"/>
<dbReference type="InterPro" id="IPR000192">
    <property type="entry name" value="Aminotrans_V_dom"/>
</dbReference>
<dbReference type="PANTHER" id="PTHR43092:SF2">
    <property type="entry name" value="HERCYNYLCYSTEINE SULFOXIDE LYASE"/>
    <property type="match status" value="1"/>
</dbReference>
<dbReference type="InterPro" id="IPR015421">
    <property type="entry name" value="PyrdxlP-dep_Trfase_major"/>
</dbReference>